<dbReference type="STRING" id="59895.A0A103XCG2"/>
<dbReference type="AlphaFoldDB" id="A0A103XCG2"/>
<comment type="caution">
    <text evidence="2">The sequence shown here is derived from an EMBL/GenBank/DDBJ whole genome shotgun (WGS) entry which is preliminary data.</text>
</comment>
<sequence>MEERSSPTTSNHLPSLASSELKMSTTCLELQILFEMEMQLYIVILAEDCVTFQKNASIPITLKSREYEVFTVAPIKKLSGEVSFAPIGLTEMGAIMEVNYEMEKEGSVWRKVQGCGVFGSYSTRRPKRETIDTKEM</sequence>
<keyword evidence="1" id="KW-0119">Carbohydrate metabolism</keyword>
<dbReference type="PANTHER" id="PTHR31268">
    <property type="match status" value="1"/>
</dbReference>
<reference evidence="2 3" key="1">
    <citation type="journal article" date="2016" name="Sci. Rep.">
        <title>The genome sequence of the outbreeding globe artichoke constructed de novo incorporating a phase-aware low-pass sequencing strategy of F1 progeny.</title>
        <authorList>
            <person name="Scaglione D."/>
            <person name="Reyes-Chin-Wo S."/>
            <person name="Acquadro A."/>
            <person name="Froenicke L."/>
            <person name="Portis E."/>
            <person name="Beitel C."/>
            <person name="Tirone M."/>
            <person name="Mauro R."/>
            <person name="Lo Monaco A."/>
            <person name="Mauromicale G."/>
            <person name="Faccioli P."/>
            <person name="Cattivelli L."/>
            <person name="Rieseberg L."/>
            <person name="Michelmore R."/>
            <person name="Lanteri S."/>
        </authorList>
    </citation>
    <scope>NUCLEOTIDE SEQUENCE [LARGE SCALE GENOMIC DNA]</scope>
    <source>
        <strain evidence="2">2C</strain>
    </source>
</reference>
<protein>
    <submittedName>
        <fullName evidence="2">Raffinose synthase</fullName>
    </submittedName>
</protein>
<evidence type="ECO:0000313" key="2">
    <source>
        <dbReference type="EMBL" id="KVH88185.1"/>
    </source>
</evidence>
<gene>
    <name evidence="2" type="ORF">Ccrd_024426</name>
</gene>
<dbReference type="PANTHER" id="PTHR31268:SF29">
    <property type="entry name" value="GALACTINOL--SUCROSE GALACTOSYLTRANSFERASE 1-RELATED"/>
    <property type="match status" value="1"/>
</dbReference>
<evidence type="ECO:0000256" key="1">
    <source>
        <dbReference type="ARBA" id="ARBA00023277"/>
    </source>
</evidence>
<dbReference type="InterPro" id="IPR008811">
    <property type="entry name" value="Glycosyl_hydrolases_36"/>
</dbReference>
<organism evidence="2 3">
    <name type="scientific">Cynara cardunculus var. scolymus</name>
    <name type="common">Globe artichoke</name>
    <name type="synonym">Cynara scolymus</name>
    <dbReference type="NCBI Taxonomy" id="59895"/>
    <lineage>
        <taxon>Eukaryota</taxon>
        <taxon>Viridiplantae</taxon>
        <taxon>Streptophyta</taxon>
        <taxon>Embryophyta</taxon>
        <taxon>Tracheophyta</taxon>
        <taxon>Spermatophyta</taxon>
        <taxon>Magnoliopsida</taxon>
        <taxon>eudicotyledons</taxon>
        <taxon>Gunneridae</taxon>
        <taxon>Pentapetalae</taxon>
        <taxon>asterids</taxon>
        <taxon>campanulids</taxon>
        <taxon>Asterales</taxon>
        <taxon>Asteraceae</taxon>
        <taxon>Carduoideae</taxon>
        <taxon>Cardueae</taxon>
        <taxon>Carduinae</taxon>
        <taxon>Cynara</taxon>
    </lineage>
</organism>
<dbReference type="Gramene" id="KVH88185">
    <property type="protein sequence ID" value="KVH88185"/>
    <property type="gene ID" value="Ccrd_024426"/>
</dbReference>
<dbReference type="Proteomes" id="UP000243975">
    <property type="component" value="Unassembled WGS sequence"/>
</dbReference>
<proteinExistence type="predicted"/>
<keyword evidence="3" id="KW-1185">Reference proteome</keyword>
<dbReference type="Pfam" id="PF05691">
    <property type="entry name" value="Raffinose_syn"/>
    <property type="match status" value="1"/>
</dbReference>
<dbReference type="EMBL" id="LEKV01005532">
    <property type="protein sequence ID" value="KVH88185.1"/>
    <property type="molecule type" value="Genomic_DNA"/>
</dbReference>
<accession>A0A103XCG2</accession>
<name>A0A103XCG2_CYNCS</name>
<evidence type="ECO:0000313" key="3">
    <source>
        <dbReference type="Proteomes" id="UP000243975"/>
    </source>
</evidence>
<feature type="non-terminal residue" evidence="2">
    <location>
        <position position="136"/>
    </location>
</feature>